<keyword evidence="10" id="KW-1185">Reference proteome</keyword>
<dbReference type="AlphaFoldDB" id="A0AAD7K7K4"/>
<evidence type="ECO:0000256" key="5">
    <source>
        <dbReference type="ARBA" id="ARBA00023163"/>
    </source>
</evidence>
<dbReference type="GO" id="GO:0006355">
    <property type="term" value="P:regulation of DNA-templated transcription"/>
    <property type="evidence" value="ECO:0007669"/>
    <property type="project" value="InterPro"/>
</dbReference>
<dbReference type="PANTHER" id="PTHR47172:SF24">
    <property type="entry name" value="GATA ZINC FINGER DOMAIN-CONTAINING PROTEIN 14-RELATED"/>
    <property type="match status" value="1"/>
</dbReference>
<evidence type="ECO:0000256" key="3">
    <source>
        <dbReference type="ARBA" id="ARBA00022833"/>
    </source>
</evidence>
<evidence type="ECO:0000256" key="1">
    <source>
        <dbReference type="ARBA" id="ARBA00022723"/>
    </source>
</evidence>
<evidence type="ECO:0000256" key="2">
    <source>
        <dbReference type="ARBA" id="ARBA00022771"/>
    </source>
</evidence>
<feature type="compositionally biased region" description="Polar residues" evidence="7">
    <location>
        <begin position="44"/>
        <end position="61"/>
    </location>
</feature>
<keyword evidence="4" id="KW-0805">Transcription regulation</keyword>
<dbReference type="InterPro" id="IPR013088">
    <property type="entry name" value="Znf_NHR/GATA"/>
</dbReference>
<feature type="region of interest" description="Disordered" evidence="7">
    <location>
        <begin position="1"/>
        <end position="99"/>
    </location>
</feature>
<comment type="caution">
    <text evidence="9">The sequence shown here is derived from an EMBL/GenBank/DDBJ whole genome shotgun (WGS) entry which is preliminary data.</text>
</comment>
<organism evidence="9 10">
    <name type="scientific">Mycena metata</name>
    <dbReference type="NCBI Taxonomy" id="1033252"/>
    <lineage>
        <taxon>Eukaryota</taxon>
        <taxon>Fungi</taxon>
        <taxon>Dikarya</taxon>
        <taxon>Basidiomycota</taxon>
        <taxon>Agaricomycotina</taxon>
        <taxon>Agaricomycetes</taxon>
        <taxon>Agaricomycetidae</taxon>
        <taxon>Agaricales</taxon>
        <taxon>Marasmiineae</taxon>
        <taxon>Mycenaceae</taxon>
        <taxon>Mycena</taxon>
    </lineage>
</organism>
<protein>
    <recommendedName>
        <fullName evidence="8">GATA-type domain-containing protein</fullName>
    </recommendedName>
</protein>
<dbReference type="PROSITE" id="PS50114">
    <property type="entry name" value="GATA_ZN_FINGER_2"/>
    <property type="match status" value="1"/>
</dbReference>
<evidence type="ECO:0000256" key="6">
    <source>
        <dbReference type="PROSITE-ProRule" id="PRU00094"/>
    </source>
</evidence>
<name>A0AAD7K7K4_9AGAR</name>
<sequence length="308" mass="33062">MYIVNRTVSPAPGSRRSPPDTSKTYSDRGCEEGYTPRLRLRDVSSPSHSRSTLKTSANCDSSRPEPSPSHSDPRIDLSSLIPTSAEPGLDSDSPRAQSMHMVPRNYPYECNKGWHPPRWSSSHPAASSPNQYVPYCAPSPPAAILPLCSKPAPHKALIDNATGDAPSSSAAFNFTSNTTLFPTPSASASASTSAHRRTITNGTQKTCFNCNATSTPVWRRDPATRRPLCNACGLRNAARPRALIHLYHATGDSAAHDDSNTSLGDRANADTDADDTHPRCAHCSPLKGGPDRTQGPVRGSDFLEFGRT</sequence>
<dbReference type="SMART" id="SM00401">
    <property type="entry name" value="ZnF_GATA"/>
    <property type="match status" value="1"/>
</dbReference>
<dbReference type="SUPFAM" id="SSF57716">
    <property type="entry name" value="Glucocorticoid receptor-like (DNA-binding domain)"/>
    <property type="match status" value="1"/>
</dbReference>
<dbReference type="CDD" id="cd00202">
    <property type="entry name" value="ZnF_GATA"/>
    <property type="match status" value="1"/>
</dbReference>
<feature type="region of interest" description="Disordered" evidence="7">
    <location>
        <begin position="253"/>
        <end position="308"/>
    </location>
</feature>
<dbReference type="Pfam" id="PF00320">
    <property type="entry name" value="GATA"/>
    <property type="match status" value="1"/>
</dbReference>
<evidence type="ECO:0000256" key="4">
    <source>
        <dbReference type="ARBA" id="ARBA00023015"/>
    </source>
</evidence>
<dbReference type="PANTHER" id="PTHR47172">
    <property type="entry name" value="OS01G0976800 PROTEIN"/>
    <property type="match status" value="1"/>
</dbReference>
<feature type="domain" description="GATA-type" evidence="8">
    <location>
        <begin position="201"/>
        <end position="234"/>
    </location>
</feature>
<evidence type="ECO:0000259" key="8">
    <source>
        <dbReference type="PROSITE" id="PS50114"/>
    </source>
</evidence>
<accession>A0AAD7K7K4</accession>
<evidence type="ECO:0000313" key="9">
    <source>
        <dbReference type="EMBL" id="KAJ7779859.1"/>
    </source>
</evidence>
<proteinExistence type="predicted"/>
<evidence type="ECO:0000256" key="7">
    <source>
        <dbReference type="SAM" id="MobiDB-lite"/>
    </source>
</evidence>
<keyword evidence="2 6" id="KW-0863">Zinc-finger</keyword>
<dbReference type="GO" id="GO:0043565">
    <property type="term" value="F:sequence-specific DNA binding"/>
    <property type="evidence" value="ECO:0007669"/>
    <property type="project" value="InterPro"/>
</dbReference>
<dbReference type="Gene3D" id="3.30.50.10">
    <property type="entry name" value="Erythroid Transcription Factor GATA-1, subunit A"/>
    <property type="match status" value="1"/>
</dbReference>
<dbReference type="EMBL" id="JARKIB010000005">
    <property type="protein sequence ID" value="KAJ7779859.1"/>
    <property type="molecule type" value="Genomic_DNA"/>
</dbReference>
<keyword evidence="3" id="KW-0862">Zinc</keyword>
<reference evidence="9" key="1">
    <citation type="submission" date="2023-03" db="EMBL/GenBank/DDBJ databases">
        <title>Massive genome expansion in bonnet fungi (Mycena s.s.) driven by repeated elements and novel gene families across ecological guilds.</title>
        <authorList>
            <consortium name="Lawrence Berkeley National Laboratory"/>
            <person name="Harder C.B."/>
            <person name="Miyauchi S."/>
            <person name="Viragh M."/>
            <person name="Kuo A."/>
            <person name="Thoen E."/>
            <person name="Andreopoulos B."/>
            <person name="Lu D."/>
            <person name="Skrede I."/>
            <person name="Drula E."/>
            <person name="Henrissat B."/>
            <person name="Morin E."/>
            <person name="Kohler A."/>
            <person name="Barry K."/>
            <person name="LaButti K."/>
            <person name="Morin E."/>
            <person name="Salamov A."/>
            <person name="Lipzen A."/>
            <person name="Mereny Z."/>
            <person name="Hegedus B."/>
            <person name="Baldrian P."/>
            <person name="Stursova M."/>
            <person name="Weitz H."/>
            <person name="Taylor A."/>
            <person name="Grigoriev I.V."/>
            <person name="Nagy L.G."/>
            <person name="Martin F."/>
            <person name="Kauserud H."/>
        </authorList>
    </citation>
    <scope>NUCLEOTIDE SEQUENCE</scope>
    <source>
        <strain evidence="9">CBHHK182m</strain>
    </source>
</reference>
<dbReference type="GO" id="GO:0008270">
    <property type="term" value="F:zinc ion binding"/>
    <property type="evidence" value="ECO:0007669"/>
    <property type="project" value="UniProtKB-KW"/>
</dbReference>
<keyword evidence="1" id="KW-0479">Metal-binding</keyword>
<dbReference type="Proteomes" id="UP001215598">
    <property type="component" value="Unassembled WGS sequence"/>
</dbReference>
<evidence type="ECO:0000313" key="10">
    <source>
        <dbReference type="Proteomes" id="UP001215598"/>
    </source>
</evidence>
<dbReference type="InterPro" id="IPR000679">
    <property type="entry name" value="Znf_GATA"/>
</dbReference>
<keyword evidence="5" id="KW-0804">Transcription</keyword>
<gene>
    <name evidence="9" type="ORF">B0H16DRAFT_1448294</name>
</gene>